<protein>
    <recommendedName>
        <fullName evidence="3">Sulfur reduction protein DsrE</fullName>
    </recommendedName>
</protein>
<organism evidence="1 2">
    <name type="scientific">Alishewanella longhuensis</name>
    <dbReference type="NCBI Taxonomy" id="1091037"/>
    <lineage>
        <taxon>Bacteria</taxon>
        <taxon>Pseudomonadati</taxon>
        <taxon>Pseudomonadota</taxon>
        <taxon>Gammaproteobacteria</taxon>
        <taxon>Alteromonadales</taxon>
        <taxon>Alteromonadaceae</taxon>
        <taxon>Alishewanella</taxon>
    </lineage>
</organism>
<dbReference type="Pfam" id="PF02635">
    <property type="entry name" value="DsrE"/>
    <property type="match status" value="1"/>
</dbReference>
<keyword evidence="2" id="KW-1185">Reference proteome</keyword>
<comment type="caution">
    <text evidence="1">The sequence shown here is derived from an EMBL/GenBank/DDBJ whole genome shotgun (WGS) entry which is preliminary data.</text>
</comment>
<evidence type="ECO:0000313" key="1">
    <source>
        <dbReference type="EMBL" id="GHG66380.1"/>
    </source>
</evidence>
<dbReference type="InterPro" id="IPR027396">
    <property type="entry name" value="DsrEFH-like"/>
</dbReference>
<accession>A0ABQ3KWL0</accession>
<dbReference type="PANTHER" id="PTHR34874">
    <property type="entry name" value="PROTEIN YCHN"/>
    <property type="match status" value="1"/>
</dbReference>
<reference evidence="2" key="1">
    <citation type="journal article" date="2019" name="Int. J. Syst. Evol. Microbiol.">
        <title>The Global Catalogue of Microorganisms (GCM) 10K type strain sequencing project: providing services to taxonomists for standard genome sequencing and annotation.</title>
        <authorList>
            <consortium name="The Broad Institute Genomics Platform"/>
            <consortium name="The Broad Institute Genome Sequencing Center for Infectious Disease"/>
            <person name="Wu L."/>
            <person name="Ma J."/>
        </authorList>
    </citation>
    <scope>NUCLEOTIDE SEQUENCE [LARGE SCALE GENOMIC DNA]</scope>
    <source>
        <strain evidence="2">CGMCC 1.7003</strain>
    </source>
</reference>
<proteinExistence type="predicted"/>
<dbReference type="SUPFAM" id="SSF75169">
    <property type="entry name" value="DsrEFH-like"/>
    <property type="match status" value="1"/>
</dbReference>
<dbReference type="Proteomes" id="UP000659697">
    <property type="component" value="Unassembled WGS sequence"/>
</dbReference>
<dbReference type="Gene3D" id="3.40.1260.10">
    <property type="entry name" value="DsrEFH-like"/>
    <property type="match status" value="1"/>
</dbReference>
<sequence length="140" mass="15209">MRGIFLFINKQHPTPVTHFFTGGPLTRFSLLLTQSPLANQSFASALQFAKAALAQGFTIEQIFLYEEAVLAAATAIDLPTDEPNLAATLAQFCQQQQIALLYCITAAEKRGVQADTSGHYIAAGLAEFAMRLANTKLVQF</sequence>
<dbReference type="EMBL" id="BNAO01000003">
    <property type="protein sequence ID" value="GHG66380.1"/>
    <property type="molecule type" value="Genomic_DNA"/>
</dbReference>
<evidence type="ECO:0008006" key="3">
    <source>
        <dbReference type="Google" id="ProtNLM"/>
    </source>
</evidence>
<evidence type="ECO:0000313" key="2">
    <source>
        <dbReference type="Proteomes" id="UP000659697"/>
    </source>
</evidence>
<dbReference type="PANTHER" id="PTHR34874:SF3">
    <property type="entry name" value="SULFURTRANSFERASE TUSD"/>
    <property type="match status" value="1"/>
</dbReference>
<dbReference type="InterPro" id="IPR003787">
    <property type="entry name" value="Sulphur_relay_DsrE/F-like"/>
</dbReference>
<gene>
    <name evidence="1" type="ORF">GCM10010919_14020</name>
</gene>
<name>A0ABQ3KWL0_9ALTE</name>